<gene>
    <name evidence="3" type="ORF">MPNT_260020</name>
</gene>
<dbReference type="SUPFAM" id="SSF54637">
    <property type="entry name" value="Thioesterase/thiol ester dehydrase-isomerase"/>
    <property type="match status" value="1"/>
</dbReference>
<evidence type="ECO:0000259" key="2">
    <source>
        <dbReference type="Pfam" id="PF22818"/>
    </source>
</evidence>
<keyword evidence="4" id="KW-1185">Reference proteome</keyword>
<feature type="domain" description="ApeI dehydratase-like" evidence="2">
    <location>
        <begin position="21"/>
        <end position="128"/>
    </location>
</feature>
<name>A0A8J2BM53_9BACT</name>
<dbReference type="InterPro" id="IPR013114">
    <property type="entry name" value="FabA_FabZ"/>
</dbReference>
<reference evidence="3" key="1">
    <citation type="submission" date="2021-02" db="EMBL/GenBank/DDBJ databases">
        <authorList>
            <person name="Cremers G."/>
            <person name="Picone N."/>
        </authorList>
    </citation>
    <scope>NUCLEOTIDE SEQUENCE</scope>
    <source>
        <strain evidence="3">PQ17</strain>
    </source>
</reference>
<dbReference type="Proteomes" id="UP000663859">
    <property type="component" value="Unassembled WGS sequence"/>
</dbReference>
<evidence type="ECO:0000313" key="3">
    <source>
        <dbReference type="EMBL" id="CAF0698357.1"/>
    </source>
</evidence>
<accession>A0A8J2BM53</accession>
<dbReference type="Pfam" id="PF22818">
    <property type="entry name" value="ApeI-like"/>
    <property type="match status" value="1"/>
</dbReference>
<dbReference type="RefSeq" id="WP_174583300.1">
    <property type="nucleotide sequence ID" value="NZ_CAJNOB010000019.1"/>
</dbReference>
<comment type="caution">
    <text evidence="3">The sequence shown here is derived from an EMBL/GenBank/DDBJ whole genome shotgun (WGS) entry which is preliminary data.</text>
</comment>
<evidence type="ECO:0000256" key="1">
    <source>
        <dbReference type="ARBA" id="ARBA00023239"/>
    </source>
</evidence>
<keyword evidence="1 3" id="KW-0456">Lyase</keyword>
<dbReference type="GO" id="GO:0016829">
    <property type="term" value="F:lyase activity"/>
    <property type="evidence" value="ECO:0007669"/>
    <property type="project" value="UniProtKB-KW"/>
</dbReference>
<dbReference type="PANTHER" id="PTHR30272:SF1">
    <property type="entry name" value="3-HYDROXYACYL-[ACYL-CARRIER-PROTEIN] DEHYDRATASE"/>
    <property type="match status" value="1"/>
</dbReference>
<dbReference type="PANTHER" id="PTHR30272">
    <property type="entry name" value="3-HYDROXYACYL-[ACYL-CARRIER-PROTEIN] DEHYDRATASE"/>
    <property type="match status" value="1"/>
</dbReference>
<dbReference type="InterPro" id="IPR054545">
    <property type="entry name" value="ApeI-like"/>
</dbReference>
<protein>
    <submittedName>
        <fullName evidence="3">(3R)-hydroxymyristoyl-(Acyl carrier protein) dehydratase</fullName>
        <ecNumber evidence="3">4.2.1.-</ecNumber>
    </submittedName>
</protein>
<dbReference type="EC" id="4.2.1.-" evidence="3"/>
<dbReference type="EMBL" id="CAJNOB010000019">
    <property type="protein sequence ID" value="CAF0698357.1"/>
    <property type="molecule type" value="Genomic_DNA"/>
</dbReference>
<evidence type="ECO:0000313" key="4">
    <source>
        <dbReference type="Proteomes" id="UP000663859"/>
    </source>
</evidence>
<dbReference type="InterPro" id="IPR029069">
    <property type="entry name" value="HotDog_dom_sf"/>
</dbReference>
<proteinExistence type="predicted"/>
<sequence>MRPTLPHGPAFIFLDSIQIDRDRKKALACYDWKPDHPLIRDHFPGHPIVPAALLIESAAQAAGSLWMDLMIKENQPFVLVAQVERFRFFRPVCPPERVTVEVQMEGAFQHAASFAVVLRAQETTVARGKILLARGYLPP</sequence>
<dbReference type="AlphaFoldDB" id="A0A8J2BM53"/>
<dbReference type="Gene3D" id="3.10.129.10">
    <property type="entry name" value="Hotdog Thioesterase"/>
    <property type="match status" value="1"/>
</dbReference>
<organism evidence="3 4">
    <name type="scientific">Candidatus Methylacidithermus pantelleriae</name>
    <dbReference type="NCBI Taxonomy" id="2744239"/>
    <lineage>
        <taxon>Bacteria</taxon>
        <taxon>Pseudomonadati</taxon>
        <taxon>Verrucomicrobiota</taxon>
        <taxon>Methylacidiphilae</taxon>
        <taxon>Methylacidiphilales</taxon>
        <taxon>Methylacidiphilaceae</taxon>
        <taxon>Candidatus Methylacidithermus</taxon>
    </lineage>
</organism>